<keyword evidence="10 18" id="KW-0328">Glycosyltransferase</keyword>
<dbReference type="PANTHER" id="PTHR21403">
    <property type="entry name" value="ATP PHOSPHORIBOSYLTRANSFERASE ATP-PRTASE"/>
    <property type="match status" value="1"/>
</dbReference>
<dbReference type="InterPro" id="IPR013820">
    <property type="entry name" value="ATP_PRibTrfase_cat"/>
</dbReference>
<dbReference type="GO" id="GO:0003879">
    <property type="term" value="F:ATP phosphoribosyltransferase activity"/>
    <property type="evidence" value="ECO:0007669"/>
    <property type="project" value="UniProtKB-UniRule"/>
</dbReference>
<comment type="cofactor">
    <cofactor evidence="2 18">
        <name>Mg(2+)</name>
        <dbReference type="ChEBI" id="CHEBI:18420"/>
    </cofactor>
</comment>
<keyword evidence="8 18" id="KW-0963">Cytoplasm</keyword>
<evidence type="ECO:0000256" key="2">
    <source>
        <dbReference type="ARBA" id="ARBA00001946"/>
    </source>
</evidence>
<keyword evidence="12 18" id="KW-0479">Metal-binding</keyword>
<name>A0A939GCH7_9BACT</name>
<evidence type="ECO:0000256" key="5">
    <source>
        <dbReference type="ARBA" id="ARBA00007955"/>
    </source>
</evidence>
<dbReference type="Gene3D" id="3.40.190.10">
    <property type="entry name" value="Periplasmic binding protein-like II"/>
    <property type="match status" value="2"/>
</dbReference>
<dbReference type="FunFam" id="3.30.70.120:FF:000002">
    <property type="entry name" value="ATP phosphoribosyltransferase"/>
    <property type="match status" value="1"/>
</dbReference>
<comment type="subcellular location">
    <subcellularLocation>
        <location evidence="3 18">Cytoplasm</location>
    </subcellularLocation>
</comment>
<sequence>MASSIRIALQKSGRLSEDSYQLFKACGIRFDYGTGKLKSVSSNFPAEFLFLRDDDIPGYVEDGVADLGIVGENVSVETGRQVTTVHKLGFSKCRLSIAIPRGDVYNGISDLQGKNIATSYPNLLGKYLTGEGVQAHIHEISGSVEIAPSIGLAEAVCDIVSSGSTLMSNGLKEVETIFRSEAVMIAHASLSSDKQALLDQLLFRINAVQAAKNNKYIVLNAPNTAIPAIAKLLPGMKAPTVTPLATEGWSSVHSVINENAFWENIEAIRAAGAEGILVVPIEKMIN</sequence>
<evidence type="ECO:0000256" key="17">
    <source>
        <dbReference type="ARBA" id="ARBA00024861"/>
    </source>
</evidence>
<dbReference type="HAMAP" id="MF_00079">
    <property type="entry name" value="HisG_Long"/>
    <property type="match status" value="1"/>
</dbReference>
<evidence type="ECO:0000259" key="19">
    <source>
        <dbReference type="Pfam" id="PF01634"/>
    </source>
</evidence>
<evidence type="ECO:0000256" key="1">
    <source>
        <dbReference type="ARBA" id="ARBA00000915"/>
    </source>
</evidence>
<keyword evidence="16 18" id="KW-0368">Histidine biosynthesis</keyword>
<dbReference type="GO" id="GO:0000105">
    <property type="term" value="P:L-histidine biosynthetic process"/>
    <property type="evidence" value="ECO:0007669"/>
    <property type="project" value="UniProtKB-UniRule"/>
</dbReference>
<protein>
    <recommendedName>
        <fullName evidence="7 18">ATP phosphoribosyltransferase</fullName>
        <shortName evidence="18">ATP-PRT</shortName>
        <shortName evidence="18">ATP-PRTase</shortName>
        <ecNumber evidence="6 18">2.4.2.17</ecNumber>
    </recommendedName>
</protein>
<dbReference type="GO" id="GO:0005737">
    <property type="term" value="C:cytoplasm"/>
    <property type="evidence" value="ECO:0007669"/>
    <property type="project" value="UniProtKB-SubCell"/>
</dbReference>
<dbReference type="InterPro" id="IPR011322">
    <property type="entry name" value="N-reg_PII-like_a/b"/>
</dbReference>
<evidence type="ECO:0000256" key="11">
    <source>
        <dbReference type="ARBA" id="ARBA00022679"/>
    </source>
</evidence>
<dbReference type="AlphaFoldDB" id="A0A939GCH7"/>
<dbReference type="InterPro" id="IPR015867">
    <property type="entry name" value="N-reg_PII/ATP_PRibTrfase_C"/>
</dbReference>
<keyword evidence="14 18" id="KW-0067">ATP-binding</keyword>
<dbReference type="GO" id="GO:0000287">
    <property type="term" value="F:magnesium ion binding"/>
    <property type="evidence" value="ECO:0007669"/>
    <property type="project" value="UniProtKB-UniRule"/>
</dbReference>
<keyword evidence="22" id="KW-1185">Reference proteome</keyword>
<evidence type="ECO:0000256" key="8">
    <source>
        <dbReference type="ARBA" id="ARBA00022490"/>
    </source>
</evidence>
<evidence type="ECO:0000256" key="9">
    <source>
        <dbReference type="ARBA" id="ARBA00022605"/>
    </source>
</evidence>
<keyword evidence="15 18" id="KW-0460">Magnesium</keyword>
<evidence type="ECO:0000256" key="4">
    <source>
        <dbReference type="ARBA" id="ARBA00004667"/>
    </source>
</evidence>
<keyword evidence="9 18" id="KW-0028">Amino-acid biosynthesis</keyword>
<evidence type="ECO:0000256" key="12">
    <source>
        <dbReference type="ARBA" id="ARBA00022723"/>
    </source>
</evidence>
<dbReference type="RefSeq" id="WP_207362824.1">
    <property type="nucleotide sequence ID" value="NZ_JAFMYV010000001.1"/>
</dbReference>
<evidence type="ECO:0000256" key="18">
    <source>
        <dbReference type="HAMAP-Rule" id="MF_00079"/>
    </source>
</evidence>
<dbReference type="Proteomes" id="UP000664034">
    <property type="component" value="Unassembled WGS sequence"/>
</dbReference>
<evidence type="ECO:0000256" key="10">
    <source>
        <dbReference type="ARBA" id="ARBA00022676"/>
    </source>
</evidence>
<keyword evidence="13 18" id="KW-0547">Nucleotide-binding</keyword>
<organism evidence="21 22">
    <name type="scientific">Fibrella rubiginis</name>
    <dbReference type="NCBI Taxonomy" id="2817060"/>
    <lineage>
        <taxon>Bacteria</taxon>
        <taxon>Pseudomonadati</taxon>
        <taxon>Bacteroidota</taxon>
        <taxon>Cytophagia</taxon>
        <taxon>Cytophagales</taxon>
        <taxon>Spirosomataceae</taxon>
        <taxon>Fibrella</taxon>
    </lineage>
</organism>
<accession>A0A939GCH7</accession>
<dbReference type="PANTHER" id="PTHR21403:SF8">
    <property type="entry name" value="ATP PHOSPHORIBOSYLTRANSFERASE"/>
    <property type="match status" value="1"/>
</dbReference>
<dbReference type="Pfam" id="PF01634">
    <property type="entry name" value="HisG"/>
    <property type="match status" value="1"/>
</dbReference>
<proteinExistence type="inferred from homology"/>
<dbReference type="FunFam" id="3.40.190.10:FF:000008">
    <property type="entry name" value="ATP phosphoribosyltransferase"/>
    <property type="match status" value="1"/>
</dbReference>
<comment type="pathway">
    <text evidence="4 18">Amino-acid biosynthesis; L-histidine biosynthesis; L-histidine from 5-phospho-alpha-D-ribose 1-diphosphate: step 1/9.</text>
</comment>
<evidence type="ECO:0000256" key="6">
    <source>
        <dbReference type="ARBA" id="ARBA00011946"/>
    </source>
</evidence>
<evidence type="ECO:0000313" key="21">
    <source>
        <dbReference type="EMBL" id="MBO0935263.1"/>
    </source>
</evidence>
<keyword evidence="11 18" id="KW-0808">Transferase</keyword>
<dbReference type="InterPro" id="IPR013115">
    <property type="entry name" value="HisG_C"/>
</dbReference>
<evidence type="ECO:0000256" key="14">
    <source>
        <dbReference type="ARBA" id="ARBA00022840"/>
    </source>
</evidence>
<dbReference type="InterPro" id="IPR001348">
    <property type="entry name" value="ATP_PRibTrfase_HisG"/>
</dbReference>
<dbReference type="NCBIfam" id="TIGR03455">
    <property type="entry name" value="HisG_C-term"/>
    <property type="match status" value="1"/>
</dbReference>
<dbReference type="GO" id="GO:0005524">
    <property type="term" value="F:ATP binding"/>
    <property type="evidence" value="ECO:0007669"/>
    <property type="project" value="UniProtKB-KW"/>
</dbReference>
<dbReference type="SUPFAM" id="SSF54913">
    <property type="entry name" value="GlnB-like"/>
    <property type="match status" value="1"/>
</dbReference>
<dbReference type="EMBL" id="JAFMYV010000001">
    <property type="protein sequence ID" value="MBO0935263.1"/>
    <property type="molecule type" value="Genomic_DNA"/>
</dbReference>
<dbReference type="Pfam" id="PF08029">
    <property type="entry name" value="HisG_C"/>
    <property type="match status" value="1"/>
</dbReference>
<dbReference type="Gene3D" id="3.30.70.120">
    <property type="match status" value="1"/>
</dbReference>
<evidence type="ECO:0000256" key="3">
    <source>
        <dbReference type="ARBA" id="ARBA00004496"/>
    </source>
</evidence>
<gene>
    <name evidence="18" type="primary">hisG</name>
    <name evidence="21" type="ORF">J2I47_01755</name>
</gene>
<reference evidence="21" key="1">
    <citation type="submission" date="2021-03" db="EMBL/GenBank/DDBJ databases">
        <title>Fibrella sp. HMF5335 genome sequencing and assembly.</title>
        <authorList>
            <person name="Kang H."/>
            <person name="Kim H."/>
            <person name="Bae S."/>
            <person name="Joh K."/>
        </authorList>
    </citation>
    <scope>NUCLEOTIDE SEQUENCE</scope>
    <source>
        <strain evidence="21">HMF5335</strain>
    </source>
</reference>
<comment type="similarity">
    <text evidence="5 18">Belongs to the ATP phosphoribosyltransferase family. Long subfamily.</text>
</comment>
<evidence type="ECO:0000259" key="20">
    <source>
        <dbReference type="Pfam" id="PF08029"/>
    </source>
</evidence>
<feature type="domain" description="Histidine biosynthesis HisG C-terminal" evidence="20">
    <location>
        <begin position="211"/>
        <end position="283"/>
    </location>
</feature>
<comment type="catalytic activity">
    <reaction evidence="1 18">
        <text>1-(5-phospho-beta-D-ribosyl)-ATP + diphosphate = 5-phospho-alpha-D-ribose 1-diphosphate + ATP</text>
        <dbReference type="Rhea" id="RHEA:18473"/>
        <dbReference type="ChEBI" id="CHEBI:30616"/>
        <dbReference type="ChEBI" id="CHEBI:33019"/>
        <dbReference type="ChEBI" id="CHEBI:58017"/>
        <dbReference type="ChEBI" id="CHEBI:73183"/>
        <dbReference type="EC" id="2.4.2.17"/>
    </reaction>
</comment>
<dbReference type="NCBIfam" id="TIGR00070">
    <property type="entry name" value="hisG"/>
    <property type="match status" value="1"/>
</dbReference>
<evidence type="ECO:0000256" key="16">
    <source>
        <dbReference type="ARBA" id="ARBA00023102"/>
    </source>
</evidence>
<dbReference type="InterPro" id="IPR018198">
    <property type="entry name" value="ATP_PRibTrfase_CS"/>
</dbReference>
<comment type="caution">
    <text evidence="21">The sequence shown here is derived from an EMBL/GenBank/DDBJ whole genome shotgun (WGS) entry which is preliminary data.</text>
</comment>
<dbReference type="EC" id="2.4.2.17" evidence="6 18"/>
<evidence type="ECO:0000313" key="22">
    <source>
        <dbReference type="Proteomes" id="UP000664034"/>
    </source>
</evidence>
<evidence type="ECO:0000256" key="13">
    <source>
        <dbReference type="ARBA" id="ARBA00022741"/>
    </source>
</evidence>
<dbReference type="PROSITE" id="PS01316">
    <property type="entry name" value="ATP_P_PHORIBOSYLTR"/>
    <property type="match status" value="1"/>
</dbReference>
<feature type="domain" description="ATP phosphoribosyltransferase catalytic" evidence="19">
    <location>
        <begin position="52"/>
        <end position="206"/>
    </location>
</feature>
<dbReference type="InterPro" id="IPR020621">
    <property type="entry name" value="ATP-PRT_HisG_long"/>
</dbReference>
<comment type="function">
    <text evidence="17 18">Catalyzes the condensation of ATP and 5-phosphoribose 1-diphosphate to form N'-(5'-phosphoribosyl)-ATP (PR-ATP). Has a crucial role in the pathway because the rate of histidine biosynthesis seems to be controlled primarily by regulation of HisG enzymatic activity.</text>
</comment>
<dbReference type="SUPFAM" id="SSF53850">
    <property type="entry name" value="Periplasmic binding protein-like II"/>
    <property type="match status" value="1"/>
</dbReference>
<evidence type="ECO:0000256" key="7">
    <source>
        <dbReference type="ARBA" id="ARBA00020998"/>
    </source>
</evidence>
<comment type="activity regulation">
    <text evidence="18">Feedback inhibited by histidine.</text>
</comment>
<evidence type="ECO:0000256" key="15">
    <source>
        <dbReference type="ARBA" id="ARBA00022842"/>
    </source>
</evidence>